<keyword evidence="3" id="KW-1185">Reference proteome</keyword>
<evidence type="ECO:0000313" key="3">
    <source>
        <dbReference type="Proteomes" id="UP001156389"/>
    </source>
</evidence>
<dbReference type="Proteomes" id="UP001156389">
    <property type="component" value="Unassembled WGS sequence"/>
</dbReference>
<protein>
    <recommendedName>
        <fullName evidence="4">Secreted protein</fullName>
    </recommendedName>
</protein>
<reference evidence="2 3" key="1">
    <citation type="submission" date="2021-10" db="EMBL/GenBank/DDBJ databases">
        <title>Streptomyces gossypii sp. nov., isolated from soil collected from cotton field.</title>
        <authorList>
            <person name="Ge X."/>
            <person name="Chen X."/>
            <person name="Liu W."/>
        </authorList>
    </citation>
    <scope>NUCLEOTIDE SEQUENCE [LARGE SCALE GENOMIC DNA]</scope>
    <source>
        <strain evidence="2 3">N2-109</strain>
    </source>
</reference>
<dbReference type="RefSeq" id="WP_260215846.1">
    <property type="nucleotide sequence ID" value="NZ_JAJAGO010000001.1"/>
</dbReference>
<evidence type="ECO:0000256" key="1">
    <source>
        <dbReference type="SAM" id="MobiDB-lite"/>
    </source>
</evidence>
<feature type="compositionally biased region" description="Basic and acidic residues" evidence="1">
    <location>
        <begin position="199"/>
        <end position="214"/>
    </location>
</feature>
<gene>
    <name evidence="2" type="ORF">LHJ74_02995</name>
</gene>
<feature type="region of interest" description="Disordered" evidence="1">
    <location>
        <begin position="199"/>
        <end position="226"/>
    </location>
</feature>
<name>A0ABT2JNF8_9ACTN</name>
<evidence type="ECO:0008006" key="4">
    <source>
        <dbReference type="Google" id="ProtNLM"/>
    </source>
</evidence>
<proteinExistence type="predicted"/>
<dbReference type="EMBL" id="JAJAGO010000001">
    <property type="protein sequence ID" value="MCT2588910.1"/>
    <property type="molecule type" value="Genomic_DNA"/>
</dbReference>
<accession>A0ABT2JNF8</accession>
<dbReference type="SUPFAM" id="SSF101898">
    <property type="entry name" value="NHL repeat"/>
    <property type="match status" value="1"/>
</dbReference>
<evidence type="ECO:0000313" key="2">
    <source>
        <dbReference type="EMBL" id="MCT2588910.1"/>
    </source>
</evidence>
<comment type="caution">
    <text evidence="2">The sequence shown here is derived from an EMBL/GenBank/DDBJ whole genome shotgun (WGS) entry which is preliminary data.</text>
</comment>
<organism evidence="2 3">
    <name type="scientific">Streptomyces gossypii</name>
    <dbReference type="NCBI Taxonomy" id="2883101"/>
    <lineage>
        <taxon>Bacteria</taxon>
        <taxon>Bacillati</taxon>
        <taxon>Actinomycetota</taxon>
        <taxon>Actinomycetes</taxon>
        <taxon>Kitasatosporales</taxon>
        <taxon>Streptomycetaceae</taxon>
        <taxon>Streptomyces</taxon>
    </lineage>
</organism>
<sequence>MIRSFRLLSRRRRQALTGAGVAVAAVAGFTVYHVTSSEADRPLNVEFVLGGGADGAGEGGELKISGSYAGLAAAPDGTVYLFTQEDDGMVMWQRKPSGATKRTAVSGLDEADAEQAAVAPDGSVYLAAGDLWKVNPEGKATKVVRTCRKPDPLATTVKEFCAGEITGVALAEDGSLYIGDQVNWGETASYVHRIDGDSVERVAGRPPRDGESYKRSNPAVKNGVNPAAGTKAKEVLVTDNWNSGWLASGKDGLYWRSGPGIVRIDRDGTLSPFMAAAAPDRVTEGKGPFDSAGKARDAMISRNVSDGPRGGLAAVPGRGEVYYADSGEYYRPALEGPYRWRGASSDAQKELLEKSTNGKLVKRVSDGELSSVIAGVQALATSDDALYVAVEAETGDDRSTPENWTTAVVRVGLP</sequence>